<sequence>MSSFSKMDDLGGTQKTEEVRTVGGSVTGQATGPSVLAEYGVFGDEVHWTALGRPKDVQPYASVLFQDVDVVINNTGVASFIADLESLGGRHGMVSVIGMLDSQKAKWEPNALMLFMGKLSTITVIFRIRNTVEGTRIGPKKNLQELNAPLEEKEAPVVEGLDIWLDETCDCHGLIRSLCLMKRSRSLSIFCIRKACGQDRYPGIDSTAFSVIGSKPQLQYHNPTSPSSLRADCPYDMKLRSLLLLGAALVVTSTPHAKIVVETNITTLVSVLNQIPTDQLTARQKTSCTGNIQLIDCFSIYTKSSSDDVIEGPSSSHVEPSSSSVPSTKSTAPNGAPTSTATSTSTIPTDPLERQRVCFTGLACSPLFSNLTASWKKIHADRPMYEQDKEFATVYCDQENLKMLTDAGSRVMWDCRACSEVNSRATELWDAFSQALRGFCESPARSVYTLSKQILAFKKAMVVDPLGVQPAGFDPVVEHMVAAWDRQGVNGTGSYAGMKTATGTQALTLVLPRTWPYTRAAVARRPGMTARFTVTGRNGGAQAVVMESMVW</sequence>
<feature type="compositionally biased region" description="Low complexity" evidence="1">
    <location>
        <begin position="313"/>
        <end position="348"/>
    </location>
</feature>
<evidence type="ECO:0000313" key="2">
    <source>
        <dbReference type="EMBL" id="KAF9737196.1"/>
    </source>
</evidence>
<dbReference type="Proteomes" id="UP000756921">
    <property type="component" value="Unassembled WGS sequence"/>
</dbReference>
<comment type="caution">
    <text evidence="2">The sequence shown here is derived from an EMBL/GenBank/DDBJ whole genome shotgun (WGS) entry which is preliminary data.</text>
</comment>
<reference evidence="2" key="1">
    <citation type="journal article" date="2020" name="Mol. Plant Microbe Interact.">
        <title>Genome Sequence of the Biocontrol Agent Coniothyrium minitans strain Conio (IMI 134523).</title>
        <authorList>
            <person name="Patel D."/>
            <person name="Shittu T.A."/>
            <person name="Baroncelli R."/>
            <person name="Muthumeenakshi S."/>
            <person name="Osborne T.H."/>
            <person name="Janganan T.K."/>
            <person name="Sreenivasaprasad S."/>
        </authorList>
    </citation>
    <scope>NUCLEOTIDE SEQUENCE</scope>
    <source>
        <strain evidence="2">Conio</strain>
    </source>
</reference>
<name>A0A9P6GK87_9PLEO</name>
<dbReference type="OrthoDB" id="3796170at2759"/>
<dbReference type="AlphaFoldDB" id="A0A9P6GK87"/>
<accession>A0A9P6GK87</accession>
<evidence type="ECO:0000256" key="1">
    <source>
        <dbReference type="SAM" id="MobiDB-lite"/>
    </source>
</evidence>
<proteinExistence type="predicted"/>
<evidence type="ECO:0000313" key="3">
    <source>
        <dbReference type="Proteomes" id="UP000756921"/>
    </source>
</evidence>
<dbReference type="EMBL" id="WJXW01000004">
    <property type="protein sequence ID" value="KAF9737196.1"/>
    <property type="molecule type" value="Genomic_DNA"/>
</dbReference>
<gene>
    <name evidence="2" type="ORF">PMIN01_04975</name>
</gene>
<protein>
    <submittedName>
        <fullName evidence="2">Alcohol dehydrogenase</fullName>
    </submittedName>
</protein>
<organism evidence="2 3">
    <name type="scientific">Paraphaeosphaeria minitans</name>
    <dbReference type="NCBI Taxonomy" id="565426"/>
    <lineage>
        <taxon>Eukaryota</taxon>
        <taxon>Fungi</taxon>
        <taxon>Dikarya</taxon>
        <taxon>Ascomycota</taxon>
        <taxon>Pezizomycotina</taxon>
        <taxon>Dothideomycetes</taxon>
        <taxon>Pleosporomycetidae</taxon>
        <taxon>Pleosporales</taxon>
        <taxon>Massarineae</taxon>
        <taxon>Didymosphaeriaceae</taxon>
        <taxon>Paraphaeosphaeria</taxon>
    </lineage>
</organism>
<feature type="region of interest" description="Disordered" evidence="1">
    <location>
        <begin position="1"/>
        <end position="27"/>
    </location>
</feature>
<keyword evidence="3" id="KW-1185">Reference proteome</keyword>
<feature type="region of interest" description="Disordered" evidence="1">
    <location>
        <begin position="309"/>
        <end position="348"/>
    </location>
</feature>